<keyword evidence="2" id="KW-0732">Signal</keyword>
<protein>
    <submittedName>
        <fullName evidence="3">SAG family member</fullName>
    </submittedName>
</protein>
<name>U6LMK2_9EIME</name>
<dbReference type="AlphaFoldDB" id="U6LMK2"/>
<reference evidence="3" key="2">
    <citation type="submission" date="2013-10" db="EMBL/GenBank/DDBJ databases">
        <authorList>
            <person name="Aslett M."/>
        </authorList>
    </citation>
    <scope>NUCLEOTIDE SEQUENCE [LARGE SCALE GENOMIC DNA]</scope>
    <source>
        <strain evidence="3">Houghton</strain>
    </source>
</reference>
<accession>U6LMK2</accession>
<sequence>MAVLKYLSLATAAIFVLDTSGARAMDAVTATSSAVRVDCSKAMNAARELVGFTGFTAEDKLPIKPSGTNADNDGAYLDSLCEALKANIVEPAMASESGGTYAYALQDGASADCEAAVEHWKGALSNFNGLPPAYSESVDLYSDPQNISFTSLFNPKDNPKVDCAYVTCAAKQAQPDQEEGQEDEEGGGSNLGSRNAATTDKEVKAVLCVTNPNVLTKGNPPYTQTQWDQIVTGLNKNAATGVPTFLGLAAAAVGALLL</sequence>
<proteinExistence type="predicted"/>
<dbReference type="Pfam" id="PF11054">
    <property type="entry name" value="Surface_antigen"/>
    <property type="match status" value="1"/>
</dbReference>
<evidence type="ECO:0000256" key="1">
    <source>
        <dbReference type="SAM" id="MobiDB-lite"/>
    </source>
</evidence>
<dbReference type="InterPro" id="IPR021288">
    <property type="entry name" value="Surface_antigen"/>
</dbReference>
<reference evidence="3" key="1">
    <citation type="submission" date="2013-10" db="EMBL/GenBank/DDBJ databases">
        <title>Genomic analysis of the causative agents of coccidiosis in chickens.</title>
        <authorList>
            <person name="Reid A.J."/>
            <person name="Blake D."/>
            <person name="Billington K."/>
            <person name="Browne H."/>
            <person name="Dunn M."/>
            <person name="Hung S."/>
            <person name="Kawahara F."/>
            <person name="Miranda-Saavedra D."/>
            <person name="Mourier T."/>
            <person name="Nagra H."/>
            <person name="Otto T.D."/>
            <person name="Rawlings N."/>
            <person name="Sanchez A."/>
            <person name="Sanders M."/>
            <person name="Subramaniam C."/>
            <person name="Tay Y."/>
            <person name="Dear P."/>
            <person name="Doerig C."/>
            <person name="Gruber A."/>
            <person name="Parkinson J."/>
            <person name="Shirley M."/>
            <person name="Wan K.L."/>
            <person name="Berriman M."/>
            <person name="Tomley F."/>
            <person name="Pain A."/>
        </authorList>
    </citation>
    <scope>NUCLEOTIDE SEQUENCE [LARGE SCALE GENOMIC DNA]</scope>
    <source>
        <strain evidence="3">Houghton</strain>
    </source>
</reference>
<organism evidence="3 4">
    <name type="scientific">Eimeria brunetti</name>
    <dbReference type="NCBI Taxonomy" id="51314"/>
    <lineage>
        <taxon>Eukaryota</taxon>
        <taxon>Sar</taxon>
        <taxon>Alveolata</taxon>
        <taxon>Apicomplexa</taxon>
        <taxon>Conoidasida</taxon>
        <taxon>Coccidia</taxon>
        <taxon>Eucoccidiorida</taxon>
        <taxon>Eimeriorina</taxon>
        <taxon>Eimeriidae</taxon>
        <taxon>Eimeria</taxon>
    </lineage>
</organism>
<dbReference type="Proteomes" id="UP000030750">
    <property type="component" value="Unassembled WGS sequence"/>
</dbReference>
<feature type="region of interest" description="Disordered" evidence="1">
    <location>
        <begin position="172"/>
        <end position="195"/>
    </location>
</feature>
<evidence type="ECO:0000313" key="3">
    <source>
        <dbReference type="EMBL" id="CDJ51396.1"/>
    </source>
</evidence>
<dbReference type="EMBL" id="HG712792">
    <property type="protein sequence ID" value="CDJ51396.1"/>
    <property type="molecule type" value="Genomic_DNA"/>
</dbReference>
<feature type="compositionally biased region" description="Acidic residues" evidence="1">
    <location>
        <begin position="176"/>
        <end position="186"/>
    </location>
</feature>
<evidence type="ECO:0000256" key="2">
    <source>
        <dbReference type="SAM" id="SignalP"/>
    </source>
</evidence>
<feature type="signal peptide" evidence="2">
    <location>
        <begin position="1"/>
        <end position="24"/>
    </location>
</feature>
<evidence type="ECO:0000313" key="4">
    <source>
        <dbReference type="Proteomes" id="UP000030750"/>
    </source>
</evidence>
<feature type="chain" id="PRO_5004674759" evidence="2">
    <location>
        <begin position="25"/>
        <end position="258"/>
    </location>
</feature>
<dbReference type="OrthoDB" id="347384at2759"/>
<gene>
    <name evidence="3" type="ORF">EBH_0008350</name>
</gene>
<keyword evidence="4" id="KW-1185">Reference proteome</keyword>
<dbReference type="VEuPathDB" id="ToxoDB:EBH_0008350"/>